<proteinExistence type="predicted"/>
<dbReference type="OrthoDB" id="399073at2"/>
<dbReference type="RefSeq" id="WP_005683611.1">
    <property type="nucleotide sequence ID" value="NZ_ADNC01000022.1"/>
</dbReference>
<sequence>MIAIIGQVAAGKSLLLHNLNKLGYKTFSCDVFVHELYEKEFFIEQINNLINKKTKHLKEEIIAWLKTDKNNIYKLENIVFPHVYRHLQNNSYDFVEIPVLQSLNWDFSTFFKAIIKVVISEEKREQNLKFRNVNNSLYDELNQKNHTFLNKNELFNAIPIVNISYENVKTIQENDLFFRHIKHYL</sequence>
<dbReference type="Gene3D" id="3.40.50.300">
    <property type="entry name" value="P-loop containing nucleotide triphosphate hydrolases"/>
    <property type="match status" value="1"/>
</dbReference>
<organism evidence="1 2">
    <name type="scientific">Mycoplasmopsis alligatoris A21JP2</name>
    <dbReference type="NCBI Taxonomy" id="747682"/>
    <lineage>
        <taxon>Bacteria</taxon>
        <taxon>Bacillati</taxon>
        <taxon>Mycoplasmatota</taxon>
        <taxon>Mycoplasmoidales</taxon>
        <taxon>Metamycoplasmataceae</taxon>
        <taxon>Mycoplasmopsis</taxon>
    </lineage>
</organism>
<dbReference type="EMBL" id="ADNC01000022">
    <property type="protein sequence ID" value="EFF41402.1"/>
    <property type="molecule type" value="Genomic_DNA"/>
</dbReference>
<evidence type="ECO:0000313" key="2">
    <source>
        <dbReference type="Proteomes" id="UP000004757"/>
    </source>
</evidence>
<dbReference type="eggNOG" id="COG0237">
    <property type="taxonomic scope" value="Bacteria"/>
</dbReference>
<name>D4XW48_9BACT</name>
<comment type="caution">
    <text evidence="1">The sequence shown here is derived from an EMBL/GenBank/DDBJ whole genome shotgun (WGS) entry which is preliminary data.</text>
</comment>
<accession>D4XW48</accession>
<protein>
    <submittedName>
        <fullName evidence="1">Putative dephospho-CoA kinase</fullName>
    </submittedName>
</protein>
<evidence type="ECO:0000313" key="1">
    <source>
        <dbReference type="EMBL" id="EFF41402.1"/>
    </source>
</evidence>
<dbReference type="AlphaFoldDB" id="D4XW48"/>
<keyword evidence="2" id="KW-1185">Reference proteome</keyword>
<dbReference type="STRING" id="747682.MALL_0729"/>
<keyword evidence="1" id="KW-0418">Kinase</keyword>
<dbReference type="InterPro" id="IPR027417">
    <property type="entry name" value="P-loop_NTPase"/>
</dbReference>
<keyword evidence="1" id="KW-0808">Transferase</keyword>
<dbReference type="Proteomes" id="UP000004757">
    <property type="component" value="Unassembled WGS sequence"/>
</dbReference>
<dbReference type="SUPFAM" id="SSF52540">
    <property type="entry name" value="P-loop containing nucleoside triphosphate hydrolases"/>
    <property type="match status" value="1"/>
</dbReference>
<gene>
    <name evidence="1" type="ORF">MALL_0729</name>
</gene>
<dbReference type="GO" id="GO:0016301">
    <property type="term" value="F:kinase activity"/>
    <property type="evidence" value="ECO:0007669"/>
    <property type="project" value="UniProtKB-KW"/>
</dbReference>
<reference evidence="1 2" key="1">
    <citation type="submission" date="2010-03" db="EMBL/GenBank/DDBJ databases">
        <authorList>
            <person name="Glass J.I."/>
            <person name="Benders G.A."/>
            <person name="Durkin A.S."/>
            <person name="Farmerie W.G."/>
            <person name="Hlavinka K."/>
            <person name="Hostetler J."/>
            <person name="Jackson J."/>
            <person name="May M.A."/>
            <person name="Miller R.H."/>
            <person name="Paralanov V."/>
            <person name="Radune D."/>
            <person name="Szczypinski B."/>
            <person name="Brown D.R."/>
        </authorList>
    </citation>
    <scope>NUCLEOTIDE SEQUENCE [LARGE SCALE GENOMIC DNA]</scope>
    <source>
        <strain evidence="1 2">A21JP2</strain>
    </source>
</reference>